<gene>
    <name evidence="2" type="ORF">NZ698_05470</name>
</gene>
<dbReference type="InterPro" id="IPR029068">
    <property type="entry name" value="Glyas_Bleomycin-R_OHBP_Dase"/>
</dbReference>
<dbReference type="EMBL" id="JAOTEM010000001">
    <property type="protein sequence ID" value="MCU7616638.1"/>
    <property type="molecule type" value="Genomic_DNA"/>
</dbReference>
<accession>A0ABT2W351</accession>
<dbReference type="InterPro" id="IPR004360">
    <property type="entry name" value="Glyas_Fos-R_dOase_dom"/>
</dbReference>
<dbReference type="Proteomes" id="UP001208649">
    <property type="component" value="Unassembled WGS sequence"/>
</dbReference>
<name>A0ABT2W351_9FLAO</name>
<sequence length="125" mass="13963">MLDHIIITVSDLERSGAFYTTALKHLDIKLSMDFKGQDGHPDLKGFGKDNSIFFWLKEGKSDSNGVHIGFVAKDHADVETFHKAALAAGAKSLYAPRVFPEYYPGYFATWIIDPDGYEIELVHKG</sequence>
<evidence type="ECO:0000313" key="2">
    <source>
        <dbReference type="EMBL" id="MCU7616638.1"/>
    </source>
</evidence>
<dbReference type="PANTHER" id="PTHR35006">
    <property type="entry name" value="GLYOXALASE FAMILY PROTEIN (AFU_ORTHOLOGUE AFUA_5G14830)"/>
    <property type="match status" value="1"/>
</dbReference>
<keyword evidence="3" id="KW-1185">Reference proteome</keyword>
<dbReference type="SUPFAM" id="SSF54593">
    <property type="entry name" value="Glyoxalase/Bleomycin resistance protein/Dihydroxybiphenyl dioxygenase"/>
    <property type="match status" value="1"/>
</dbReference>
<feature type="domain" description="VOC" evidence="1">
    <location>
        <begin position="1"/>
        <end position="124"/>
    </location>
</feature>
<dbReference type="RefSeq" id="WP_263002075.1">
    <property type="nucleotide sequence ID" value="NZ_JAOTEM010000001.1"/>
</dbReference>
<dbReference type="Gene3D" id="3.10.180.10">
    <property type="entry name" value="2,3-Dihydroxybiphenyl 1,2-Dioxygenase, domain 1"/>
    <property type="match status" value="1"/>
</dbReference>
<dbReference type="InterPro" id="IPR037523">
    <property type="entry name" value="VOC_core"/>
</dbReference>
<dbReference type="Pfam" id="PF00903">
    <property type="entry name" value="Glyoxalase"/>
    <property type="match status" value="1"/>
</dbReference>
<evidence type="ECO:0000259" key="1">
    <source>
        <dbReference type="PROSITE" id="PS51819"/>
    </source>
</evidence>
<dbReference type="PROSITE" id="PS51819">
    <property type="entry name" value="VOC"/>
    <property type="match status" value="1"/>
</dbReference>
<dbReference type="CDD" id="cd07262">
    <property type="entry name" value="VOC_like"/>
    <property type="match status" value="1"/>
</dbReference>
<reference evidence="3" key="1">
    <citation type="submission" date="2023-07" db="EMBL/GenBank/DDBJ databases">
        <title>Chryseobacterium sp. strain PBS4-4 Genome sequencing and assembly.</title>
        <authorList>
            <person name="Jung Y."/>
        </authorList>
    </citation>
    <scope>NUCLEOTIDE SEQUENCE [LARGE SCALE GENOMIC DNA]</scope>
    <source>
        <strain evidence="3">PBS4-4</strain>
    </source>
</reference>
<protein>
    <submittedName>
        <fullName evidence="2">VOC family protein</fullName>
    </submittedName>
</protein>
<dbReference type="PANTHER" id="PTHR35006:SF2">
    <property type="entry name" value="GLYOXALASE FAMILY PROTEIN (AFU_ORTHOLOGUE AFUA_5G14830)"/>
    <property type="match status" value="1"/>
</dbReference>
<comment type="caution">
    <text evidence="2">The sequence shown here is derived from an EMBL/GenBank/DDBJ whole genome shotgun (WGS) entry which is preliminary data.</text>
</comment>
<evidence type="ECO:0000313" key="3">
    <source>
        <dbReference type="Proteomes" id="UP001208649"/>
    </source>
</evidence>
<organism evidence="2 3">
    <name type="scientific">Chryseobacterium edaphi</name>
    <dbReference type="NCBI Taxonomy" id="2976532"/>
    <lineage>
        <taxon>Bacteria</taxon>
        <taxon>Pseudomonadati</taxon>
        <taxon>Bacteroidota</taxon>
        <taxon>Flavobacteriia</taxon>
        <taxon>Flavobacteriales</taxon>
        <taxon>Weeksellaceae</taxon>
        <taxon>Chryseobacterium group</taxon>
        <taxon>Chryseobacterium</taxon>
    </lineage>
</organism>
<proteinExistence type="predicted"/>